<dbReference type="InterPro" id="IPR003780">
    <property type="entry name" value="COX15/CtaA_fam"/>
</dbReference>
<comment type="caution">
    <text evidence="13">The sequence shown here is derived from an EMBL/GenBank/DDBJ whole genome shotgun (WGS) entry which is preliminary data.</text>
</comment>
<dbReference type="RefSeq" id="WP_259530426.1">
    <property type="nucleotide sequence ID" value="NZ_JANLCK010000010.1"/>
</dbReference>
<feature type="transmembrane region" description="Helical" evidence="12">
    <location>
        <begin position="74"/>
        <end position="96"/>
    </location>
</feature>
<evidence type="ECO:0000256" key="1">
    <source>
        <dbReference type="ARBA" id="ARBA00004141"/>
    </source>
</evidence>
<feature type="transmembrane region" description="Helical" evidence="12">
    <location>
        <begin position="274"/>
        <end position="295"/>
    </location>
</feature>
<evidence type="ECO:0000313" key="13">
    <source>
        <dbReference type="EMBL" id="MCS5727436.1"/>
    </source>
</evidence>
<keyword evidence="8" id="KW-0350">Heme biosynthesis</keyword>
<evidence type="ECO:0000256" key="8">
    <source>
        <dbReference type="ARBA" id="ARBA00023133"/>
    </source>
</evidence>
<accession>A0AA41XKH8</accession>
<dbReference type="GO" id="GO:0016020">
    <property type="term" value="C:membrane"/>
    <property type="evidence" value="ECO:0007669"/>
    <property type="project" value="UniProtKB-SubCell"/>
</dbReference>
<dbReference type="InterPro" id="IPR050450">
    <property type="entry name" value="COX15/CtaA_HemeA_synthase"/>
</dbReference>
<keyword evidence="7" id="KW-0408">Iron</keyword>
<keyword evidence="9 12" id="KW-0472">Membrane</keyword>
<dbReference type="Proteomes" id="UP001165587">
    <property type="component" value="Unassembled WGS sequence"/>
</dbReference>
<dbReference type="EMBL" id="JANLCK010000010">
    <property type="protein sequence ID" value="MCS5727436.1"/>
    <property type="molecule type" value="Genomic_DNA"/>
</dbReference>
<keyword evidence="14" id="KW-1185">Reference proteome</keyword>
<keyword evidence="4" id="KW-0479">Metal-binding</keyword>
<evidence type="ECO:0000256" key="2">
    <source>
        <dbReference type="ARBA" id="ARBA00022475"/>
    </source>
</evidence>
<dbReference type="GO" id="GO:0006784">
    <property type="term" value="P:heme A biosynthetic process"/>
    <property type="evidence" value="ECO:0007669"/>
    <property type="project" value="InterPro"/>
</dbReference>
<dbReference type="GO" id="GO:0016491">
    <property type="term" value="F:oxidoreductase activity"/>
    <property type="evidence" value="ECO:0007669"/>
    <property type="project" value="UniProtKB-KW"/>
</dbReference>
<name>A0AA41XKH8_9MICO</name>
<proteinExistence type="predicted"/>
<sequence length="321" mass="33933">MQTPFGWLADRVSLSPRALRWGTTAALVVSILIIITGGVVRVTGSGLGCPTWPACDDGSLTTTPELGIHGFIEFANRALTGVLIAAVGWAIVAARLQKPRVRSMTRLAWSQFWLVVANAVAGGVTVLTELNPWVVAMHFLMAIALLTTTTLTWHRAHRAQGAEAVFPRPVGILAWVLVAATAVLIVVGTLVTGTGPHAGDSADVPRMAFVWEHVAIAHGVLGTLVLVLGVVLYIAVARIPGAALARRRALTFVVVVVLQAVLGVVQALTGLPEWMVVLHLLGSALVWVGVLRVLLDVHPHLWAPGAPGPYTMKSQEPALQA</sequence>
<dbReference type="GO" id="GO:0046872">
    <property type="term" value="F:metal ion binding"/>
    <property type="evidence" value="ECO:0007669"/>
    <property type="project" value="UniProtKB-KW"/>
</dbReference>
<keyword evidence="2" id="KW-1003">Cell membrane</keyword>
<comment type="subcellular location">
    <subcellularLocation>
        <location evidence="1">Membrane</location>
        <topology evidence="1">Multi-pass membrane protein</topology>
    </subcellularLocation>
</comment>
<evidence type="ECO:0000256" key="5">
    <source>
        <dbReference type="ARBA" id="ARBA00022989"/>
    </source>
</evidence>
<comment type="pathway">
    <text evidence="11">Porphyrin-containing compound metabolism.</text>
</comment>
<feature type="transmembrane region" description="Helical" evidence="12">
    <location>
        <begin position="172"/>
        <end position="195"/>
    </location>
</feature>
<evidence type="ECO:0000256" key="3">
    <source>
        <dbReference type="ARBA" id="ARBA00022692"/>
    </source>
</evidence>
<evidence type="ECO:0000256" key="11">
    <source>
        <dbReference type="ARBA" id="ARBA00023444"/>
    </source>
</evidence>
<organism evidence="13 14">
    <name type="scientific">Herbiconiux oxytropis</name>
    <dbReference type="NCBI Taxonomy" id="2970915"/>
    <lineage>
        <taxon>Bacteria</taxon>
        <taxon>Bacillati</taxon>
        <taxon>Actinomycetota</taxon>
        <taxon>Actinomycetes</taxon>
        <taxon>Micrococcales</taxon>
        <taxon>Microbacteriaceae</taxon>
        <taxon>Herbiconiux</taxon>
    </lineage>
</organism>
<evidence type="ECO:0000256" key="10">
    <source>
        <dbReference type="ARBA" id="ARBA00023157"/>
    </source>
</evidence>
<feature type="transmembrane region" description="Helical" evidence="12">
    <location>
        <begin position="108"/>
        <end position="127"/>
    </location>
</feature>
<evidence type="ECO:0000256" key="12">
    <source>
        <dbReference type="SAM" id="Phobius"/>
    </source>
</evidence>
<evidence type="ECO:0000256" key="9">
    <source>
        <dbReference type="ARBA" id="ARBA00023136"/>
    </source>
</evidence>
<keyword evidence="6" id="KW-0560">Oxidoreductase</keyword>
<evidence type="ECO:0000256" key="6">
    <source>
        <dbReference type="ARBA" id="ARBA00023002"/>
    </source>
</evidence>
<dbReference type="AlphaFoldDB" id="A0AA41XKH8"/>
<evidence type="ECO:0000256" key="7">
    <source>
        <dbReference type="ARBA" id="ARBA00023004"/>
    </source>
</evidence>
<protein>
    <submittedName>
        <fullName evidence="13">COX15/CtaA family protein</fullName>
    </submittedName>
</protein>
<gene>
    <name evidence="13" type="ORF">N1028_16190</name>
</gene>
<reference evidence="13" key="1">
    <citation type="submission" date="2022-08" db="EMBL/GenBank/DDBJ databases">
        <authorList>
            <person name="Deng Y."/>
            <person name="Han X.-F."/>
            <person name="Zhang Y.-Q."/>
        </authorList>
    </citation>
    <scope>NUCLEOTIDE SEQUENCE</scope>
    <source>
        <strain evidence="13">CPCC 203407</strain>
    </source>
</reference>
<keyword evidence="10" id="KW-1015">Disulfide bond</keyword>
<feature type="transmembrane region" description="Helical" evidence="12">
    <location>
        <begin position="21"/>
        <end position="40"/>
    </location>
</feature>
<evidence type="ECO:0000313" key="14">
    <source>
        <dbReference type="Proteomes" id="UP001165587"/>
    </source>
</evidence>
<evidence type="ECO:0000256" key="4">
    <source>
        <dbReference type="ARBA" id="ARBA00022723"/>
    </source>
</evidence>
<feature type="transmembrane region" description="Helical" evidence="12">
    <location>
        <begin position="215"/>
        <end position="237"/>
    </location>
</feature>
<feature type="transmembrane region" description="Helical" evidence="12">
    <location>
        <begin position="133"/>
        <end position="151"/>
    </location>
</feature>
<dbReference type="PANTHER" id="PTHR35457">
    <property type="entry name" value="HEME A SYNTHASE"/>
    <property type="match status" value="1"/>
</dbReference>
<feature type="transmembrane region" description="Helical" evidence="12">
    <location>
        <begin position="249"/>
        <end position="268"/>
    </location>
</feature>
<keyword evidence="5 12" id="KW-1133">Transmembrane helix</keyword>
<keyword evidence="3 12" id="KW-0812">Transmembrane</keyword>
<dbReference type="PANTHER" id="PTHR35457:SF1">
    <property type="entry name" value="HEME A SYNTHASE"/>
    <property type="match status" value="1"/>
</dbReference>
<dbReference type="Pfam" id="PF02628">
    <property type="entry name" value="COX15-CtaA"/>
    <property type="match status" value="1"/>
</dbReference>